<keyword evidence="1" id="KW-1133">Transmembrane helix</keyword>
<feature type="transmembrane region" description="Helical" evidence="1">
    <location>
        <begin position="243"/>
        <end position="262"/>
    </location>
</feature>
<accession>A0A0A0M7T4</accession>
<feature type="transmembrane region" description="Helical" evidence="1">
    <location>
        <begin position="112"/>
        <end position="133"/>
    </location>
</feature>
<feature type="transmembrane region" description="Helical" evidence="1">
    <location>
        <begin position="61"/>
        <end position="82"/>
    </location>
</feature>
<dbReference type="AlphaFoldDB" id="A0A0A0M7T4"/>
<reference evidence="2 3" key="1">
    <citation type="submission" date="2013-08" db="EMBL/GenBank/DDBJ databases">
        <title>Genomic analysis of Lysobacter defluvii.</title>
        <authorList>
            <person name="Wang Q."/>
            <person name="Wang G."/>
        </authorList>
    </citation>
    <scope>NUCLEOTIDE SEQUENCE [LARGE SCALE GENOMIC DNA]</scope>
    <source>
        <strain evidence="2 3">IMMIB APB-9</strain>
    </source>
</reference>
<evidence type="ECO:0000256" key="1">
    <source>
        <dbReference type="SAM" id="Phobius"/>
    </source>
</evidence>
<feature type="transmembrane region" description="Helical" evidence="1">
    <location>
        <begin position="384"/>
        <end position="405"/>
    </location>
</feature>
<feature type="transmembrane region" description="Helical" evidence="1">
    <location>
        <begin position="20"/>
        <end position="40"/>
    </location>
</feature>
<feature type="transmembrane region" description="Helical" evidence="1">
    <location>
        <begin position="352"/>
        <end position="372"/>
    </location>
</feature>
<keyword evidence="3" id="KW-1185">Reference proteome</keyword>
<protein>
    <submittedName>
        <fullName evidence="2">Uncharacterized protein</fullName>
    </submittedName>
</protein>
<dbReference type="Proteomes" id="UP000030003">
    <property type="component" value="Unassembled WGS sequence"/>
</dbReference>
<dbReference type="STRING" id="1385515.GCA_000423325_02397"/>
<dbReference type="EMBL" id="AVBH01000035">
    <property type="protein sequence ID" value="KGO99033.1"/>
    <property type="molecule type" value="Genomic_DNA"/>
</dbReference>
<keyword evidence="1" id="KW-0812">Transmembrane</keyword>
<comment type="caution">
    <text evidence="2">The sequence shown here is derived from an EMBL/GenBank/DDBJ whole genome shotgun (WGS) entry which is preliminary data.</text>
</comment>
<name>A0A0A0M7T4_9GAMM</name>
<gene>
    <name evidence="2" type="ORF">N791_07065</name>
</gene>
<feature type="transmembrane region" description="Helical" evidence="1">
    <location>
        <begin position="88"/>
        <end position="107"/>
    </location>
</feature>
<feature type="transmembrane region" description="Helical" evidence="1">
    <location>
        <begin position="268"/>
        <end position="287"/>
    </location>
</feature>
<organism evidence="2 3">
    <name type="scientific">Lysobacter defluvii IMMIB APB-9 = DSM 18482</name>
    <dbReference type="NCBI Taxonomy" id="1385515"/>
    <lineage>
        <taxon>Bacteria</taxon>
        <taxon>Pseudomonadati</taxon>
        <taxon>Pseudomonadota</taxon>
        <taxon>Gammaproteobacteria</taxon>
        <taxon>Lysobacterales</taxon>
        <taxon>Lysobacteraceae</taxon>
        <taxon>Novilysobacter</taxon>
    </lineage>
</organism>
<dbReference type="eggNOG" id="ENOG5031E9H">
    <property type="taxonomic scope" value="Bacteria"/>
</dbReference>
<sequence>MALGFLSALMLWLGDPSERTSAGVFLAAGGVAAVWGVWFSRLLLLHVEARQGLVPGLQRELAGAGALAFLVSVVGPTLLLVAAGVPPWMALCALAAAACTGVLLAMLPRIMYLVLCLAPAMLVVLGSLLDLVFPAGLAVLRWRPSLVDVAWALPPLLVATAWRWRAIVDRGVEHLSPWWQPTLLSGAKPGADWGWYSGGKLNAQMPDLFWPAGQTAGAGPGNPVRSVRALLGTPFAPLSRVQIAVQVGMVAAAFGYVAAVGFMDGTDLSLLAGAGIGAAAVMVLMFGQRLEALYVRRSTELDELALLPGLGTPALQRAHLLRAVLLPPSLLAASLAMLLAAVIVLVGLSPAAALMLLLSAAGILQVTLLACLRPIAGLRMNGWRMLLLAGPVALLAFAGTIYATSLEGEPGIGLLLLALPWIPAFLVLGTMTVATLRRFRRRPHPFLSY</sequence>
<keyword evidence="1" id="KW-0472">Membrane</keyword>
<feature type="transmembrane region" description="Helical" evidence="1">
    <location>
        <begin position="324"/>
        <end position="346"/>
    </location>
</feature>
<feature type="transmembrane region" description="Helical" evidence="1">
    <location>
        <begin position="145"/>
        <end position="164"/>
    </location>
</feature>
<evidence type="ECO:0000313" key="3">
    <source>
        <dbReference type="Proteomes" id="UP000030003"/>
    </source>
</evidence>
<evidence type="ECO:0000313" key="2">
    <source>
        <dbReference type="EMBL" id="KGO99033.1"/>
    </source>
</evidence>
<proteinExistence type="predicted"/>
<feature type="transmembrane region" description="Helical" evidence="1">
    <location>
        <begin position="411"/>
        <end position="436"/>
    </location>
</feature>